<reference evidence="2 3" key="1">
    <citation type="submission" date="2018-09" db="EMBL/GenBank/DDBJ databases">
        <title>Genome sequencing of Nocardioides immobilis CCTCC AB 2017083 for comparison to Nocardioides silvaticus.</title>
        <authorList>
            <person name="Li C."/>
            <person name="Wang G."/>
        </authorList>
    </citation>
    <scope>NUCLEOTIDE SEQUENCE [LARGE SCALE GENOMIC DNA]</scope>
    <source>
        <strain evidence="2 3">CCTCC AB 2017083</strain>
    </source>
</reference>
<proteinExistence type="predicted"/>
<keyword evidence="1" id="KW-1133">Transmembrane helix</keyword>
<feature type="transmembrane region" description="Helical" evidence="1">
    <location>
        <begin position="6"/>
        <end position="30"/>
    </location>
</feature>
<evidence type="ECO:0000313" key="2">
    <source>
        <dbReference type="EMBL" id="RHW26591.1"/>
    </source>
</evidence>
<dbReference type="EMBL" id="QXGH01000016">
    <property type="protein sequence ID" value="RHW26591.1"/>
    <property type="molecule type" value="Genomic_DNA"/>
</dbReference>
<evidence type="ECO:0000256" key="1">
    <source>
        <dbReference type="SAM" id="Phobius"/>
    </source>
</evidence>
<evidence type="ECO:0000313" key="3">
    <source>
        <dbReference type="Proteomes" id="UP000283644"/>
    </source>
</evidence>
<comment type="caution">
    <text evidence="2">The sequence shown here is derived from an EMBL/GenBank/DDBJ whole genome shotgun (WGS) entry which is preliminary data.</text>
</comment>
<gene>
    <name evidence="2" type="ORF">D0Z08_12525</name>
</gene>
<protein>
    <submittedName>
        <fullName evidence="2">DUF3592 domain-containing protein</fullName>
    </submittedName>
</protein>
<dbReference type="Proteomes" id="UP000283644">
    <property type="component" value="Unassembled WGS sequence"/>
</dbReference>
<dbReference type="AlphaFoldDB" id="A0A417Y1Z0"/>
<accession>A0A417Y1Z0</accession>
<name>A0A417Y1Z0_9ACTN</name>
<keyword evidence="1" id="KW-0812">Transmembrane</keyword>
<feature type="transmembrane region" description="Helical" evidence="1">
    <location>
        <begin position="119"/>
        <end position="144"/>
    </location>
</feature>
<keyword evidence="1" id="KW-0472">Membrane</keyword>
<keyword evidence="3" id="KW-1185">Reference proteome</keyword>
<dbReference type="RefSeq" id="WP_118925588.1">
    <property type="nucleotide sequence ID" value="NZ_QXGH01000016.1"/>
</dbReference>
<organism evidence="2 3">
    <name type="scientific">Nocardioides immobilis</name>
    <dbReference type="NCBI Taxonomy" id="2049295"/>
    <lineage>
        <taxon>Bacteria</taxon>
        <taxon>Bacillati</taxon>
        <taxon>Actinomycetota</taxon>
        <taxon>Actinomycetes</taxon>
        <taxon>Propionibacteriales</taxon>
        <taxon>Nocardioidaceae</taxon>
        <taxon>Nocardioides</taxon>
    </lineage>
</organism>
<sequence length="150" mass="16522">MDAEGAWIVWLIFGGVALFALLFTPVDWIVYQRLASRGGQAAAEVVDADTEESYTIDRNGVGGYETEHYVKLRFTTSDERLFGVRLRVPKALTPGTGMPIIYDPDDPTRVRIFRSRGYWVRNAISGAFGFVVFAIIGGAILWGMGAIDLG</sequence>